<sequence length="108" mass="12244">MAARVNRAWFRLATEYGLFNEDREFLIGVDYAQSVHEPDWGWLQVQLLDEWDIVGSEVGLLGGPGFDDRYIPEFTAVSLDRAMILHVTLWGNGTISSIVIRPDTFDAI</sequence>
<dbReference type="EMBL" id="RFFG01000119">
    <property type="protein sequence ID" value="RMI37005.1"/>
    <property type="molecule type" value="Genomic_DNA"/>
</dbReference>
<accession>A0A3M2LLP8</accession>
<name>A0A3M2LLP8_9ACTN</name>
<dbReference type="Proteomes" id="UP000282674">
    <property type="component" value="Unassembled WGS sequence"/>
</dbReference>
<keyword evidence="2" id="KW-1185">Reference proteome</keyword>
<protein>
    <submittedName>
        <fullName evidence="1">Uncharacterized protein</fullName>
    </submittedName>
</protein>
<evidence type="ECO:0000313" key="1">
    <source>
        <dbReference type="EMBL" id="RMI37005.1"/>
    </source>
</evidence>
<organism evidence="1 2">
    <name type="scientific">Actinomadura harenae</name>
    <dbReference type="NCBI Taxonomy" id="2483351"/>
    <lineage>
        <taxon>Bacteria</taxon>
        <taxon>Bacillati</taxon>
        <taxon>Actinomycetota</taxon>
        <taxon>Actinomycetes</taxon>
        <taxon>Streptosporangiales</taxon>
        <taxon>Thermomonosporaceae</taxon>
        <taxon>Actinomadura</taxon>
    </lineage>
</organism>
<evidence type="ECO:0000313" key="2">
    <source>
        <dbReference type="Proteomes" id="UP000282674"/>
    </source>
</evidence>
<dbReference type="AlphaFoldDB" id="A0A3M2LLP8"/>
<comment type="caution">
    <text evidence="1">The sequence shown here is derived from an EMBL/GenBank/DDBJ whole genome shotgun (WGS) entry which is preliminary data.</text>
</comment>
<dbReference type="OrthoDB" id="3295935at2"/>
<proteinExistence type="predicted"/>
<reference evidence="1 2" key="1">
    <citation type="submission" date="2018-10" db="EMBL/GenBank/DDBJ databases">
        <title>Isolation from soil.</title>
        <authorList>
            <person name="Hu J."/>
        </authorList>
    </citation>
    <scope>NUCLEOTIDE SEQUENCE [LARGE SCALE GENOMIC DNA]</scope>
    <source>
        <strain evidence="1 2">NEAU-Ht49</strain>
    </source>
</reference>
<gene>
    <name evidence="1" type="ORF">EBO15_37070</name>
</gene>